<protein>
    <submittedName>
        <fullName evidence="2">RNA polymerase alpha subunit C-terminal domain-containing protein</fullName>
    </submittedName>
</protein>
<gene>
    <name evidence="2" type="ORF">P9847_08250</name>
</gene>
<evidence type="ECO:0000313" key="2">
    <source>
        <dbReference type="EMBL" id="MED5017300.1"/>
    </source>
</evidence>
<evidence type="ECO:0000259" key="1">
    <source>
        <dbReference type="Pfam" id="PF03118"/>
    </source>
</evidence>
<sequence>MEDSNRERRTCYKGHHFYKSSDCPTCPVCEQERKPQDGFLSLLSAPARRALENHGIRTLQELSEYSDKEILKFHGMGPASLPKLRAALAEAGLSFRNEQK</sequence>
<dbReference type="InterPro" id="IPR011260">
    <property type="entry name" value="RNAP_asu_C"/>
</dbReference>
<organism evidence="2 3">
    <name type="scientific">Paenibacillus chibensis</name>
    <dbReference type="NCBI Taxonomy" id="59846"/>
    <lineage>
        <taxon>Bacteria</taxon>
        <taxon>Bacillati</taxon>
        <taxon>Bacillota</taxon>
        <taxon>Bacilli</taxon>
        <taxon>Bacillales</taxon>
        <taxon>Paenibacillaceae</taxon>
        <taxon>Paenibacillus</taxon>
    </lineage>
</organism>
<comment type="caution">
    <text evidence="2">The sequence shown here is derived from an EMBL/GenBank/DDBJ whole genome shotgun (WGS) entry which is preliminary data.</text>
</comment>
<reference evidence="2 3" key="1">
    <citation type="submission" date="2023-03" db="EMBL/GenBank/DDBJ databases">
        <title>Bacillus Genome Sequencing.</title>
        <authorList>
            <person name="Dunlap C."/>
        </authorList>
    </citation>
    <scope>NUCLEOTIDE SEQUENCE [LARGE SCALE GENOMIC DNA]</scope>
    <source>
        <strain evidence="2 3">NRS-52</strain>
    </source>
</reference>
<dbReference type="Gene3D" id="1.10.150.20">
    <property type="entry name" value="5' to 3' exonuclease, C-terminal subdomain"/>
    <property type="match status" value="1"/>
</dbReference>
<dbReference type="EMBL" id="JARTLD010000022">
    <property type="protein sequence ID" value="MED5017300.1"/>
    <property type="molecule type" value="Genomic_DNA"/>
</dbReference>
<feature type="domain" description="RNA polymerase alpha subunit C-terminal" evidence="1">
    <location>
        <begin position="43"/>
        <end position="90"/>
    </location>
</feature>
<name>A0ABU6PTF9_9BACL</name>
<accession>A0ABU6PTF9</accession>
<proteinExistence type="predicted"/>
<dbReference type="Proteomes" id="UP001343257">
    <property type="component" value="Unassembled WGS sequence"/>
</dbReference>
<dbReference type="NCBIfam" id="NF005841">
    <property type="entry name" value="PRK07758.1"/>
    <property type="match status" value="1"/>
</dbReference>
<evidence type="ECO:0000313" key="3">
    <source>
        <dbReference type="Proteomes" id="UP001343257"/>
    </source>
</evidence>
<dbReference type="RefSeq" id="WP_328276896.1">
    <property type="nucleotide sequence ID" value="NZ_JARTLD010000022.1"/>
</dbReference>
<keyword evidence="3" id="KW-1185">Reference proteome</keyword>
<dbReference type="SUPFAM" id="SSF47789">
    <property type="entry name" value="C-terminal domain of RNA polymerase alpha subunit"/>
    <property type="match status" value="1"/>
</dbReference>
<dbReference type="Pfam" id="PF03118">
    <property type="entry name" value="RNA_pol_A_CTD"/>
    <property type="match status" value="1"/>
</dbReference>